<evidence type="ECO:0000256" key="2">
    <source>
        <dbReference type="SAM" id="Phobius"/>
    </source>
</evidence>
<keyword evidence="2" id="KW-1133">Transmembrane helix</keyword>
<evidence type="ECO:0000256" key="1">
    <source>
        <dbReference type="SAM" id="MobiDB-lite"/>
    </source>
</evidence>
<sequence length="216" mass="22879">MPRRRLLRVPDHRSGGGRVPFWTVTTLDAPLYIPGEICSTVGADPSTPPDQCLALVKVAVAAEGISAPPADVPGLRQVIDQARKDGIDLKIVVLDRNPPMDTPLRDVATVIGSSHPDATVLVLSPSHVGSYSTHFPRATLEIGEDNAKTGNAVQSAQNFLHELTTPQFPWTAFTIVVVIGVLLAAVGARILQVRSKRSVTAPPDAEARADGADVHA</sequence>
<keyword evidence="2" id="KW-0472">Membrane</keyword>
<dbReference type="InterPro" id="IPR046498">
    <property type="entry name" value="Rv1476-like"/>
</dbReference>
<reference evidence="3 4" key="1">
    <citation type="submission" date="2019-12" db="EMBL/GenBank/DDBJ databases">
        <title>Complete genome sequence of Mycolicibacterium xenopi str. JCM15661T.</title>
        <authorList>
            <person name="Yoshida M."/>
            <person name="Fukano H."/>
            <person name="Asakura T."/>
            <person name="Hoshino Y."/>
        </authorList>
    </citation>
    <scope>NUCLEOTIDE SEQUENCE [LARGE SCALE GENOMIC DNA]</scope>
    <source>
        <strain evidence="3 4">JCM 15661T</strain>
    </source>
</reference>
<protein>
    <recommendedName>
        <fullName evidence="5">Transmembrane protein</fullName>
    </recommendedName>
</protein>
<dbReference type="EMBL" id="AP022314">
    <property type="protein sequence ID" value="BBU23060.1"/>
    <property type="molecule type" value="Genomic_DNA"/>
</dbReference>
<name>A0AAD1H257_MYCXE</name>
<dbReference type="KEGG" id="mxe:MYXE_28500"/>
<feature type="compositionally biased region" description="Basic and acidic residues" evidence="1">
    <location>
        <begin position="205"/>
        <end position="216"/>
    </location>
</feature>
<gene>
    <name evidence="3" type="ORF">MYXE_28500</name>
</gene>
<feature type="transmembrane region" description="Helical" evidence="2">
    <location>
        <begin position="168"/>
        <end position="188"/>
    </location>
</feature>
<dbReference type="Pfam" id="PF20381">
    <property type="entry name" value="Rv1476"/>
    <property type="match status" value="1"/>
</dbReference>
<keyword evidence="2" id="KW-0812">Transmembrane</keyword>
<dbReference type="Proteomes" id="UP000464624">
    <property type="component" value="Chromosome"/>
</dbReference>
<organism evidence="3 4">
    <name type="scientific">Mycobacterium xenopi</name>
    <dbReference type="NCBI Taxonomy" id="1789"/>
    <lineage>
        <taxon>Bacteria</taxon>
        <taxon>Bacillati</taxon>
        <taxon>Actinomycetota</taxon>
        <taxon>Actinomycetes</taxon>
        <taxon>Mycobacteriales</taxon>
        <taxon>Mycobacteriaceae</taxon>
        <taxon>Mycobacterium</taxon>
    </lineage>
</organism>
<evidence type="ECO:0000313" key="4">
    <source>
        <dbReference type="Proteomes" id="UP000464624"/>
    </source>
</evidence>
<proteinExistence type="predicted"/>
<accession>A0AAD1H257</accession>
<feature type="region of interest" description="Disordered" evidence="1">
    <location>
        <begin position="197"/>
        <end position="216"/>
    </location>
</feature>
<evidence type="ECO:0008006" key="5">
    <source>
        <dbReference type="Google" id="ProtNLM"/>
    </source>
</evidence>
<dbReference type="AlphaFoldDB" id="A0AAD1H257"/>
<evidence type="ECO:0000313" key="3">
    <source>
        <dbReference type="EMBL" id="BBU23060.1"/>
    </source>
</evidence>